<dbReference type="Pfam" id="PF13469">
    <property type="entry name" value="Sulfotransfer_3"/>
    <property type="match status" value="1"/>
</dbReference>
<gene>
    <name evidence="2" type="ORF">HW115_08980</name>
</gene>
<dbReference type="EMBL" id="JACBAZ010000003">
    <property type="protein sequence ID" value="NWK55742.1"/>
    <property type="molecule type" value="Genomic_DNA"/>
</dbReference>
<dbReference type="Gene3D" id="1.25.40.10">
    <property type="entry name" value="Tetratricopeptide repeat domain"/>
    <property type="match status" value="1"/>
</dbReference>
<keyword evidence="3" id="KW-1185">Reference proteome</keyword>
<organism evidence="2 3">
    <name type="scientific">Oceaniferula marina</name>
    <dbReference type="NCBI Taxonomy" id="2748318"/>
    <lineage>
        <taxon>Bacteria</taxon>
        <taxon>Pseudomonadati</taxon>
        <taxon>Verrucomicrobiota</taxon>
        <taxon>Verrucomicrobiia</taxon>
        <taxon>Verrucomicrobiales</taxon>
        <taxon>Verrucomicrobiaceae</taxon>
        <taxon>Oceaniferula</taxon>
    </lineage>
</organism>
<accession>A0A851GFQ5</accession>
<dbReference type="RefSeq" id="WP_178932286.1">
    <property type="nucleotide sequence ID" value="NZ_JACBAZ010000003.1"/>
</dbReference>
<dbReference type="InterPro" id="IPR011990">
    <property type="entry name" value="TPR-like_helical_dom_sf"/>
</dbReference>
<dbReference type="InterPro" id="IPR026634">
    <property type="entry name" value="TPST-like"/>
</dbReference>
<evidence type="ECO:0000313" key="2">
    <source>
        <dbReference type="EMBL" id="NWK55742.1"/>
    </source>
</evidence>
<dbReference type="InterPro" id="IPR027417">
    <property type="entry name" value="P-loop_NTPase"/>
</dbReference>
<dbReference type="AlphaFoldDB" id="A0A851GFQ5"/>
<dbReference type="GO" id="GO:0008476">
    <property type="term" value="F:protein-tyrosine sulfotransferase activity"/>
    <property type="evidence" value="ECO:0007669"/>
    <property type="project" value="InterPro"/>
</dbReference>
<dbReference type="SUPFAM" id="SSF52540">
    <property type="entry name" value="P-loop containing nucleoside triphosphate hydrolases"/>
    <property type="match status" value="1"/>
</dbReference>
<dbReference type="SUPFAM" id="SSF48452">
    <property type="entry name" value="TPR-like"/>
    <property type="match status" value="1"/>
</dbReference>
<keyword evidence="1 2" id="KW-0808">Transferase</keyword>
<name>A0A851GFQ5_9BACT</name>
<protein>
    <submittedName>
        <fullName evidence="2">Sulfotransferase</fullName>
    </submittedName>
</protein>
<dbReference type="Proteomes" id="UP000557872">
    <property type="component" value="Unassembled WGS sequence"/>
</dbReference>
<evidence type="ECO:0000313" key="3">
    <source>
        <dbReference type="Proteomes" id="UP000557872"/>
    </source>
</evidence>
<dbReference type="PANTHER" id="PTHR12788">
    <property type="entry name" value="PROTEIN-TYROSINE SULFOTRANSFERASE 2"/>
    <property type="match status" value="1"/>
</dbReference>
<dbReference type="PANTHER" id="PTHR12788:SF10">
    <property type="entry name" value="PROTEIN-TYROSINE SULFOTRANSFERASE"/>
    <property type="match status" value="1"/>
</dbReference>
<dbReference type="Gene3D" id="3.40.50.300">
    <property type="entry name" value="P-loop containing nucleotide triphosphate hydrolases"/>
    <property type="match status" value="1"/>
</dbReference>
<sequence length="516" mass="59708">MRSKRKDPYYQDGVGLQEAREMWNAGDYTRALRLFERISKREPYNLKALQDTAYAFGQHFEIDKATRYIKRMEHLVGNDPGALHVVADAWTSAYRPQKAMRSLERAIETGNARAETYLSMAMMEERSHRLENAMGLVNRYLFARPNAPDGLRLQALILRRQGEVEQAKVIYQSLRECCGPKDQMVLAQGLNDLAQIHDKEQDYETAMTTLAESKLILQRHSGMEALLARERQERHWFDRFLGTLTPGHIEEWVSLGVDCPHNQVILTGCPRSGTTLIEKVLDAHTGIVSAEELGAFPTYTLSSVLRGMESEHLHADSVSAWTRPLIRREVRNYYRYIEAGIGERIGGRVLVDKIPSNTMMIPLMVRMIPSTRVLYALRDPRDIIISCYFCWMEQNSVSVCFNDIEKTVQRTICELQWWQQIKELLPEDRWRETKYENAVDDLMGESQNVIEWMGLTWEKGVENYRSQIRNKGVTSPTYEAVSKPVYRGAVERWRNYEKHMAPHLDKLEPLLANLGY</sequence>
<comment type="caution">
    <text evidence="2">The sequence shown here is derived from an EMBL/GenBank/DDBJ whole genome shotgun (WGS) entry which is preliminary data.</text>
</comment>
<evidence type="ECO:0000256" key="1">
    <source>
        <dbReference type="ARBA" id="ARBA00022679"/>
    </source>
</evidence>
<reference evidence="2 3" key="1">
    <citation type="submission" date="2020-07" db="EMBL/GenBank/DDBJ databases">
        <title>Roseicoccus Jingziensis gen. nov., sp. nov., isolated from coastal seawater.</title>
        <authorList>
            <person name="Feng X."/>
        </authorList>
    </citation>
    <scope>NUCLEOTIDE SEQUENCE [LARGE SCALE GENOMIC DNA]</scope>
    <source>
        <strain evidence="2 3">N1E253</strain>
    </source>
</reference>
<proteinExistence type="predicted"/>